<organism evidence="6 7">
    <name type="scientific">Drosophila willistoni</name>
    <name type="common">Fruit fly</name>
    <dbReference type="NCBI Taxonomy" id="7260"/>
    <lineage>
        <taxon>Eukaryota</taxon>
        <taxon>Metazoa</taxon>
        <taxon>Ecdysozoa</taxon>
        <taxon>Arthropoda</taxon>
        <taxon>Hexapoda</taxon>
        <taxon>Insecta</taxon>
        <taxon>Pterygota</taxon>
        <taxon>Neoptera</taxon>
        <taxon>Endopterygota</taxon>
        <taxon>Diptera</taxon>
        <taxon>Brachycera</taxon>
        <taxon>Muscomorpha</taxon>
        <taxon>Ephydroidea</taxon>
        <taxon>Drosophilidae</taxon>
        <taxon>Drosophila</taxon>
        <taxon>Sophophora</taxon>
    </lineage>
</organism>
<proteinExistence type="inferred from homology"/>
<comment type="similarity">
    <text evidence="1 5">Belongs to the glutathione peroxidase family.</text>
</comment>
<keyword evidence="7" id="KW-1185">Reference proteome</keyword>
<dbReference type="GO" id="GO:0006979">
    <property type="term" value="P:response to oxidative stress"/>
    <property type="evidence" value="ECO:0007669"/>
    <property type="project" value="InterPro"/>
</dbReference>
<dbReference type="PhylomeDB" id="B4MK42"/>
<dbReference type="Pfam" id="PF00255">
    <property type="entry name" value="GSHPx"/>
    <property type="match status" value="1"/>
</dbReference>
<dbReference type="HOGENOM" id="CLU_029507_0_1_1"/>
<dbReference type="OrthoDB" id="446890at2759"/>
<reference evidence="6 7" key="1">
    <citation type="journal article" date="2007" name="Nature">
        <title>Evolution of genes and genomes on the Drosophila phylogeny.</title>
        <authorList>
            <consortium name="Drosophila 12 Genomes Consortium"/>
            <person name="Clark A.G."/>
            <person name="Eisen M.B."/>
            <person name="Smith D.R."/>
            <person name="Bergman C.M."/>
            <person name="Oliver B."/>
            <person name="Markow T.A."/>
            <person name="Kaufman T.C."/>
            <person name="Kellis M."/>
            <person name="Gelbart W."/>
            <person name="Iyer V.N."/>
            <person name="Pollard D.A."/>
            <person name="Sackton T.B."/>
            <person name="Larracuente A.M."/>
            <person name="Singh N.D."/>
            <person name="Abad J.P."/>
            <person name="Abt D.N."/>
            <person name="Adryan B."/>
            <person name="Aguade M."/>
            <person name="Akashi H."/>
            <person name="Anderson W.W."/>
            <person name="Aquadro C.F."/>
            <person name="Ardell D.H."/>
            <person name="Arguello R."/>
            <person name="Artieri C.G."/>
            <person name="Barbash D.A."/>
            <person name="Barker D."/>
            <person name="Barsanti P."/>
            <person name="Batterham P."/>
            <person name="Batzoglou S."/>
            <person name="Begun D."/>
            <person name="Bhutkar A."/>
            <person name="Blanco E."/>
            <person name="Bosak S.A."/>
            <person name="Bradley R.K."/>
            <person name="Brand A.D."/>
            <person name="Brent M.R."/>
            <person name="Brooks A.N."/>
            <person name="Brown R.H."/>
            <person name="Butlin R.K."/>
            <person name="Caggese C."/>
            <person name="Calvi B.R."/>
            <person name="Bernardo de Carvalho A."/>
            <person name="Caspi A."/>
            <person name="Castrezana S."/>
            <person name="Celniker S.E."/>
            <person name="Chang J.L."/>
            <person name="Chapple C."/>
            <person name="Chatterji S."/>
            <person name="Chinwalla A."/>
            <person name="Civetta A."/>
            <person name="Clifton S.W."/>
            <person name="Comeron J.M."/>
            <person name="Costello J.C."/>
            <person name="Coyne J.A."/>
            <person name="Daub J."/>
            <person name="David R.G."/>
            <person name="Delcher A.L."/>
            <person name="Delehaunty K."/>
            <person name="Do C.B."/>
            <person name="Ebling H."/>
            <person name="Edwards K."/>
            <person name="Eickbush T."/>
            <person name="Evans J.D."/>
            <person name="Filipski A."/>
            <person name="Findeiss S."/>
            <person name="Freyhult E."/>
            <person name="Fulton L."/>
            <person name="Fulton R."/>
            <person name="Garcia A.C."/>
            <person name="Gardiner A."/>
            <person name="Garfield D.A."/>
            <person name="Garvin B.E."/>
            <person name="Gibson G."/>
            <person name="Gilbert D."/>
            <person name="Gnerre S."/>
            <person name="Godfrey J."/>
            <person name="Good R."/>
            <person name="Gotea V."/>
            <person name="Gravely B."/>
            <person name="Greenberg A.J."/>
            <person name="Griffiths-Jones S."/>
            <person name="Gross S."/>
            <person name="Guigo R."/>
            <person name="Gustafson E.A."/>
            <person name="Haerty W."/>
            <person name="Hahn M.W."/>
            <person name="Halligan D.L."/>
            <person name="Halpern A.L."/>
            <person name="Halter G.M."/>
            <person name="Han M.V."/>
            <person name="Heger A."/>
            <person name="Hillier L."/>
            <person name="Hinrichs A.S."/>
            <person name="Holmes I."/>
            <person name="Hoskins R.A."/>
            <person name="Hubisz M.J."/>
            <person name="Hultmark D."/>
            <person name="Huntley M.A."/>
            <person name="Jaffe D.B."/>
            <person name="Jagadeeshan S."/>
            <person name="Jeck W.R."/>
            <person name="Johnson J."/>
            <person name="Jones C.D."/>
            <person name="Jordan W.C."/>
            <person name="Karpen G.H."/>
            <person name="Kataoka E."/>
            <person name="Keightley P.D."/>
            <person name="Kheradpour P."/>
            <person name="Kirkness E.F."/>
            <person name="Koerich L.B."/>
            <person name="Kristiansen K."/>
            <person name="Kudrna D."/>
            <person name="Kulathinal R.J."/>
            <person name="Kumar S."/>
            <person name="Kwok R."/>
            <person name="Lander E."/>
            <person name="Langley C.H."/>
            <person name="Lapoint R."/>
            <person name="Lazzaro B.P."/>
            <person name="Lee S.J."/>
            <person name="Levesque L."/>
            <person name="Li R."/>
            <person name="Lin C.F."/>
            <person name="Lin M.F."/>
            <person name="Lindblad-Toh K."/>
            <person name="Llopart A."/>
            <person name="Long M."/>
            <person name="Low L."/>
            <person name="Lozovsky E."/>
            <person name="Lu J."/>
            <person name="Luo M."/>
            <person name="Machado C.A."/>
            <person name="Makalowski W."/>
            <person name="Marzo M."/>
            <person name="Matsuda M."/>
            <person name="Matzkin L."/>
            <person name="McAllister B."/>
            <person name="McBride C.S."/>
            <person name="McKernan B."/>
            <person name="McKernan K."/>
            <person name="Mendez-Lago M."/>
            <person name="Minx P."/>
            <person name="Mollenhauer M.U."/>
            <person name="Montooth K."/>
            <person name="Mount S.M."/>
            <person name="Mu X."/>
            <person name="Myers E."/>
            <person name="Negre B."/>
            <person name="Newfeld S."/>
            <person name="Nielsen R."/>
            <person name="Noor M.A."/>
            <person name="O'Grady P."/>
            <person name="Pachter L."/>
            <person name="Papaceit M."/>
            <person name="Parisi M.J."/>
            <person name="Parisi M."/>
            <person name="Parts L."/>
            <person name="Pedersen J.S."/>
            <person name="Pesole G."/>
            <person name="Phillippy A.M."/>
            <person name="Ponting C.P."/>
            <person name="Pop M."/>
            <person name="Porcelli D."/>
            <person name="Powell J.R."/>
            <person name="Prohaska S."/>
            <person name="Pruitt K."/>
            <person name="Puig M."/>
            <person name="Quesneville H."/>
            <person name="Ram K.R."/>
            <person name="Rand D."/>
            <person name="Rasmussen M.D."/>
            <person name="Reed L.K."/>
            <person name="Reenan R."/>
            <person name="Reily A."/>
            <person name="Remington K.A."/>
            <person name="Rieger T.T."/>
            <person name="Ritchie M.G."/>
            <person name="Robin C."/>
            <person name="Rogers Y.H."/>
            <person name="Rohde C."/>
            <person name="Rozas J."/>
            <person name="Rubenfield M.J."/>
            <person name="Ruiz A."/>
            <person name="Russo S."/>
            <person name="Salzberg S.L."/>
            <person name="Sanchez-Gracia A."/>
            <person name="Saranga D.J."/>
            <person name="Sato H."/>
            <person name="Schaeffer S.W."/>
            <person name="Schatz M.C."/>
            <person name="Schlenke T."/>
            <person name="Schwartz R."/>
            <person name="Segarra C."/>
            <person name="Singh R.S."/>
            <person name="Sirot L."/>
            <person name="Sirota M."/>
            <person name="Sisneros N.B."/>
            <person name="Smith C.D."/>
            <person name="Smith T.F."/>
            <person name="Spieth J."/>
            <person name="Stage D.E."/>
            <person name="Stark A."/>
            <person name="Stephan W."/>
            <person name="Strausberg R.L."/>
            <person name="Strempel S."/>
            <person name="Sturgill D."/>
            <person name="Sutton G."/>
            <person name="Sutton G.G."/>
            <person name="Tao W."/>
            <person name="Teichmann S."/>
            <person name="Tobari Y.N."/>
            <person name="Tomimura Y."/>
            <person name="Tsolas J.M."/>
            <person name="Valente V.L."/>
            <person name="Venter E."/>
            <person name="Venter J.C."/>
            <person name="Vicario S."/>
            <person name="Vieira F.G."/>
            <person name="Vilella A.J."/>
            <person name="Villasante A."/>
            <person name="Walenz B."/>
            <person name="Wang J."/>
            <person name="Wasserman M."/>
            <person name="Watts T."/>
            <person name="Wilson D."/>
            <person name="Wilson R.K."/>
            <person name="Wing R.A."/>
            <person name="Wolfner M.F."/>
            <person name="Wong A."/>
            <person name="Wong G.K."/>
            <person name="Wu C.I."/>
            <person name="Wu G."/>
            <person name="Yamamoto D."/>
            <person name="Yang H.P."/>
            <person name="Yang S.P."/>
            <person name="Yorke J.A."/>
            <person name="Yoshida K."/>
            <person name="Zdobnov E."/>
            <person name="Zhang P."/>
            <person name="Zhang Y."/>
            <person name="Zimin A.V."/>
            <person name="Baldwin J."/>
            <person name="Abdouelleil A."/>
            <person name="Abdulkadir J."/>
            <person name="Abebe A."/>
            <person name="Abera B."/>
            <person name="Abreu J."/>
            <person name="Acer S.C."/>
            <person name="Aftuck L."/>
            <person name="Alexander A."/>
            <person name="An P."/>
            <person name="Anderson E."/>
            <person name="Anderson S."/>
            <person name="Arachi H."/>
            <person name="Azer M."/>
            <person name="Bachantsang P."/>
            <person name="Barry A."/>
            <person name="Bayul T."/>
            <person name="Berlin A."/>
            <person name="Bessette D."/>
            <person name="Bloom T."/>
            <person name="Blye J."/>
            <person name="Boguslavskiy L."/>
            <person name="Bonnet C."/>
            <person name="Boukhgalter B."/>
            <person name="Bourzgui I."/>
            <person name="Brown A."/>
            <person name="Cahill P."/>
            <person name="Channer S."/>
            <person name="Cheshatsang Y."/>
            <person name="Chuda L."/>
            <person name="Citroen M."/>
            <person name="Collymore A."/>
            <person name="Cooke P."/>
            <person name="Costello M."/>
            <person name="D'Aco K."/>
            <person name="Daza R."/>
            <person name="De Haan G."/>
            <person name="DeGray S."/>
            <person name="DeMaso C."/>
            <person name="Dhargay N."/>
            <person name="Dooley K."/>
            <person name="Dooley E."/>
            <person name="Doricent M."/>
            <person name="Dorje P."/>
            <person name="Dorjee K."/>
            <person name="Dupes A."/>
            <person name="Elong R."/>
            <person name="Falk J."/>
            <person name="Farina A."/>
            <person name="Faro S."/>
            <person name="Ferguson D."/>
            <person name="Fisher S."/>
            <person name="Foley C.D."/>
            <person name="Franke A."/>
            <person name="Friedrich D."/>
            <person name="Gadbois L."/>
            <person name="Gearin G."/>
            <person name="Gearin C.R."/>
            <person name="Giannoukos G."/>
            <person name="Goode T."/>
            <person name="Graham J."/>
            <person name="Grandbois E."/>
            <person name="Grewal S."/>
            <person name="Gyaltsen K."/>
            <person name="Hafez N."/>
            <person name="Hagos B."/>
            <person name="Hall J."/>
            <person name="Henson C."/>
            <person name="Hollinger A."/>
            <person name="Honan T."/>
            <person name="Huard M.D."/>
            <person name="Hughes L."/>
            <person name="Hurhula B."/>
            <person name="Husby M.E."/>
            <person name="Kamat A."/>
            <person name="Kanga B."/>
            <person name="Kashin S."/>
            <person name="Khazanovich D."/>
            <person name="Kisner P."/>
            <person name="Lance K."/>
            <person name="Lara M."/>
            <person name="Lee W."/>
            <person name="Lennon N."/>
            <person name="Letendre F."/>
            <person name="LeVine R."/>
            <person name="Lipovsky A."/>
            <person name="Liu X."/>
            <person name="Liu J."/>
            <person name="Liu S."/>
            <person name="Lokyitsang T."/>
            <person name="Lokyitsang Y."/>
            <person name="Lubonja R."/>
            <person name="Lui A."/>
            <person name="MacDonald P."/>
            <person name="Magnisalis V."/>
            <person name="Maru K."/>
            <person name="Matthews C."/>
            <person name="McCusker W."/>
            <person name="McDonough S."/>
            <person name="Mehta T."/>
            <person name="Meldrim J."/>
            <person name="Meneus L."/>
            <person name="Mihai O."/>
            <person name="Mihalev A."/>
            <person name="Mihova T."/>
            <person name="Mittelman R."/>
            <person name="Mlenga V."/>
            <person name="Montmayeur A."/>
            <person name="Mulrain L."/>
            <person name="Navidi A."/>
            <person name="Naylor J."/>
            <person name="Negash T."/>
            <person name="Nguyen T."/>
            <person name="Nguyen N."/>
            <person name="Nicol R."/>
            <person name="Norbu C."/>
            <person name="Norbu N."/>
            <person name="Novod N."/>
            <person name="O'Neill B."/>
            <person name="Osman S."/>
            <person name="Markiewicz E."/>
            <person name="Oyono O.L."/>
            <person name="Patti C."/>
            <person name="Phunkhang P."/>
            <person name="Pierre F."/>
            <person name="Priest M."/>
            <person name="Raghuraman S."/>
            <person name="Rege F."/>
            <person name="Reyes R."/>
            <person name="Rise C."/>
            <person name="Rogov P."/>
            <person name="Ross K."/>
            <person name="Ryan E."/>
            <person name="Settipalli S."/>
            <person name="Shea T."/>
            <person name="Sherpa N."/>
            <person name="Shi L."/>
            <person name="Shih D."/>
            <person name="Sparrow T."/>
            <person name="Spaulding J."/>
            <person name="Stalker J."/>
            <person name="Stange-Thomann N."/>
            <person name="Stavropoulos S."/>
            <person name="Stone C."/>
            <person name="Strader C."/>
            <person name="Tesfaye S."/>
            <person name="Thomson T."/>
            <person name="Thoulutsang Y."/>
            <person name="Thoulutsang D."/>
            <person name="Topham K."/>
            <person name="Topping I."/>
            <person name="Tsamla T."/>
            <person name="Vassiliev H."/>
            <person name="Vo A."/>
            <person name="Wangchuk T."/>
            <person name="Wangdi T."/>
            <person name="Weiand M."/>
            <person name="Wilkinson J."/>
            <person name="Wilson A."/>
            <person name="Yadav S."/>
            <person name="Young G."/>
            <person name="Yu Q."/>
            <person name="Zembek L."/>
            <person name="Zhong D."/>
            <person name="Zimmer A."/>
            <person name="Zwirko Z."/>
            <person name="Jaffe D.B."/>
            <person name="Alvarez P."/>
            <person name="Brockman W."/>
            <person name="Butler J."/>
            <person name="Chin C."/>
            <person name="Gnerre S."/>
            <person name="Grabherr M."/>
            <person name="Kleber M."/>
            <person name="Mauceli E."/>
            <person name="MacCallum I."/>
        </authorList>
    </citation>
    <scope>NUCLEOTIDE SEQUENCE [LARGE SCALE GENOMIC DNA]</scope>
    <source>
        <strain evidence="7">Tucson 14030-0811.24</strain>
    </source>
</reference>
<dbReference type="Gene3D" id="3.40.30.10">
    <property type="entry name" value="Glutaredoxin"/>
    <property type="match status" value="1"/>
</dbReference>
<protein>
    <recommendedName>
        <fullName evidence="5">Glutathione peroxidase</fullName>
    </recommendedName>
</protein>
<evidence type="ECO:0000313" key="7">
    <source>
        <dbReference type="Proteomes" id="UP000007798"/>
    </source>
</evidence>
<dbReference type="KEGG" id="dwi:6638427"/>
<evidence type="ECO:0000256" key="5">
    <source>
        <dbReference type="RuleBase" id="RU000499"/>
    </source>
</evidence>
<dbReference type="CDD" id="cd00340">
    <property type="entry name" value="GSH_Peroxidase"/>
    <property type="match status" value="1"/>
</dbReference>
<dbReference type="eggNOG" id="KOG1651">
    <property type="taxonomic scope" value="Eukaryota"/>
</dbReference>
<dbReference type="PRINTS" id="PR01011">
    <property type="entry name" value="GLUTPROXDASE"/>
</dbReference>
<feature type="active site" evidence="4">
    <location>
        <position position="72"/>
    </location>
</feature>
<dbReference type="InterPro" id="IPR036249">
    <property type="entry name" value="Thioredoxin-like_sf"/>
</dbReference>
<dbReference type="PROSITE" id="PS51355">
    <property type="entry name" value="GLUTATHIONE_PEROXID_3"/>
    <property type="match status" value="1"/>
</dbReference>
<keyword evidence="2 5" id="KW-0575">Peroxidase</keyword>
<keyword evidence="3 5" id="KW-0560">Oxidoreductase</keyword>
<name>B4MK42_DROWI</name>
<evidence type="ECO:0000256" key="2">
    <source>
        <dbReference type="ARBA" id="ARBA00022559"/>
    </source>
</evidence>
<dbReference type="STRING" id="7260.B4MK42"/>
<dbReference type="EMBL" id="CH963846">
    <property type="protein sequence ID" value="EDW72481.1"/>
    <property type="molecule type" value="Genomic_DNA"/>
</dbReference>
<dbReference type="FunCoup" id="B4MK42">
    <property type="interactions" value="86"/>
</dbReference>
<dbReference type="InParanoid" id="B4MK42"/>
<gene>
    <name evidence="6" type="primary">Dwil\GK19311</name>
    <name evidence="6" type="ORF">Dwil_GK19311</name>
</gene>
<dbReference type="InterPro" id="IPR000889">
    <property type="entry name" value="Glutathione_peroxidase"/>
</dbReference>
<dbReference type="Proteomes" id="UP000007798">
    <property type="component" value="Unassembled WGS sequence"/>
</dbReference>
<dbReference type="PANTHER" id="PTHR11592:SF78">
    <property type="entry name" value="GLUTATHIONE PEROXIDASE"/>
    <property type="match status" value="1"/>
</dbReference>
<dbReference type="PIRSF" id="PIRSF000303">
    <property type="entry name" value="Glutathion_perox"/>
    <property type="match status" value="1"/>
</dbReference>
<evidence type="ECO:0000256" key="4">
    <source>
        <dbReference type="PIRSR" id="PIRSR000303-1"/>
    </source>
</evidence>
<dbReference type="AlphaFoldDB" id="B4MK42"/>
<dbReference type="GO" id="GO:0004601">
    <property type="term" value="F:peroxidase activity"/>
    <property type="evidence" value="ECO:0007669"/>
    <property type="project" value="UniProtKB-KW"/>
</dbReference>
<evidence type="ECO:0000256" key="3">
    <source>
        <dbReference type="ARBA" id="ARBA00023002"/>
    </source>
</evidence>
<dbReference type="PANTHER" id="PTHR11592">
    <property type="entry name" value="GLUTATHIONE PEROXIDASE"/>
    <property type="match status" value="1"/>
</dbReference>
<dbReference type="SUPFAM" id="SSF52833">
    <property type="entry name" value="Thioredoxin-like"/>
    <property type="match status" value="1"/>
</dbReference>
<accession>B4MK42</accession>
<sequence>MDKLGKFYGFVLTLTVTVTLVTHCNLQRKLVEMNRARQSVYALAVLDTFGRTVELKRYMGHVLLIVNIASRCGLTDKQYAGLAQLRETYEADGLRILNFPCNQFGQQMPESDGKAMIEHLIKRNLQIGDIFAKIHVNGPQANPLYRKLAGHKPIEWNFAKFLIDHHGLVYKRYEPTTEPSELVKDIEWLLLESI</sequence>
<evidence type="ECO:0000313" key="6">
    <source>
        <dbReference type="EMBL" id="EDW72481.1"/>
    </source>
</evidence>
<dbReference type="OMA" id="YVNYGVT"/>
<evidence type="ECO:0000256" key="1">
    <source>
        <dbReference type="ARBA" id="ARBA00006926"/>
    </source>
</evidence>